<protein>
    <submittedName>
        <fullName evidence="3">Transmembrane protein, putative</fullName>
    </submittedName>
</protein>
<feature type="transmembrane region" description="Helical" evidence="2">
    <location>
        <begin position="893"/>
        <end position="911"/>
    </location>
</feature>
<feature type="region of interest" description="Disordered" evidence="1">
    <location>
        <begin position="1602"/>
        <end position="1703"/>
    </location>
</feature>
<evidence type="ECO:0000256" key="2">
    <source>
        <dbReference type="SAM" id="Phobius"/>
    </source>
</evidence>
<feature type="region of interest" description="Disordered" evidence="1">
    <location>
        <begin position="1716"/>
        <end position="1737"/>
    </location>
</feature>
<feature type="compositionally biased region" description="Low complexity" evidence="1">
    <location>
        <begin position="1309"/>
        <end position="1320"/>
    </location>
</feature>
<feature type="compositionally biased region" description="Pro residues" evidence="1">
    <location>
        <begin position="24"/>
        <end position="34"/>
    </location>
</feature>
<feature type="region of interest" description="Disordered" evidence="1">
    <location>
        <begin position="289"/>
        <end position="319"/>
    </location>
</feature>
<feature type="region of interest" description="Disordered" evidence="1">
    <location>
        <begin position="1"/>
        <end position="118"/>
    </location>
</feature>
<feature type="compositionally biased region" description="Low complexity" evidence="1">
    <location>
        <begin position="1627"/>
        <end position="1645"/>
    </location>
</feature>
<feature type="region of interest" description="Disordered" evidence="1">
    <location>
        <begin position="1518"/>
        <end position="1537"/>
    </location>
</feature>
<dbReference type="InterPro" id="IPR011990">
    <property type="entry name" value="TPR-like_helical_dom_sf"/>
</dbReference>
<accession>A0A0S4JTR0</accession>
<dbReference type="VEuPathDB" id="TriTrypDB:BSAL_45915"/>
<feature type="region of interest" description="Disordered" evidence="1">
    <location>
        <begin position="1304"/>
        <end position="1337"/>
    </location>
</feature>
<feature type="compositionally biased region" description="Low complexity" evidence="1">
    <location>
        <begin position="103"/>
        <end position="116"/>
    </location>
</feature>
<dbReference type="SUPFAM" id="SSF48452">
    <property type="entry name" value="TPR-like"/>
    <property type="match status" value="1"/>
</dbReference>
<evidence type="ECO:0000313" key="4">
    <source>
        <dbReference type="Proteomes" id="UP000051952"/>
    </source>
</evidence>
<reference evidence="4" key="1">
    <citation type="submission" date="2015-09" db="EMBL/GenBank/DDBJ databases">
        <authorList>
            <consortium name="Pathogen Informatics"/>
        </authorList>
    </citation>
    <scope>NUCLEOTIDE SEQUENCE [LARGE SCALE GENOMIC DNA]</scope>
    <source>
        <strain evidence="4">Lake Konstanz</strain>
    </source>
</reference>
<feature type="compositionally biased region" description="Polar residues" evidence="1">
    <location>
        <begin position="1687"/>
        <end position="1703"/>
    </location>
</feature>
<keyword evidence="2" id="KW-0472">Membrane</keyword>
<feature type="compositionally biased region" description="Polar residues" evidence="1">
    <location>
        <begin position="1518"/>
        <end position="1527"/>
    </location>
</feature>
<evidence type="ECO:0000313" key="3">
    <source>
        <dbReference type="EMBL" id="CUG93968.1"/>
    </source>
</evidence>
<keyword evidence="2 3" id="KW-0812">Transmembrane</keyword>
<feature type="compositionally biased region" description="Basic and acidic residues" evidence="1">
    <location>
        <begin position="14"/>
        <end position="23"/>
    </location>
</feature>
<organism evidence="3 4">
    <name type="scientific">Bodo saltans</name>
    <name type="common">Flagellated protozoan</name>
    <dbReference type="NCBI Taxonomy" id="75058"/>
    <lineage>
        <taxon>Eukaryota</taxon>
        <taxon>Discoba</taxon>
        <taxon>Euglenozoa</taxon>
        <taxon>Kinetoplastea</taxon>
        <taxon>Metakinetoplastina</taxon>
        <taxon>Eubodonida</taxon>
        <taxon>Bodonidae</taxon>
        <taxon>Bodo</taxon>
    </lineage>
</organism>
<gene>
    <name evidence="3" type="ORF">BSAL_45915</name>
</gene>
<feature type="compositionally biased region" description="Low complexity" evidence="1">
    <location>
        <begin position="1485"/>
        <end position="1502"/>
    </location>
</feature>
<dbReference type="EMBL" id="CYKH01002213">
    <property type="protein sequence ID" value="CUG93968.1"/>
    <property type="molecule type" value="Genomic_DNA"/>
</dbReference>
<sequence length="1933" mass="210480">MSEGAFVPTRRRNRAEGMFDKSESPPPTTAPPPQNGDNNINHNNNSSSPTGNNHRNSNSHNGGPPPQVSLERGLGRLMSVTNIQRRRGSDETKRRPSGDKGNSTTSSASGGATAASGGKGEKKQLLKYGFSLKAREYIAVGFYDQAIALCQKASDVVGWSVSLILSGDPEKAVDIIEAFIIAACLVTYQETNKGIGGVKYDYRQILASIIATPGSQATVNIMQSLPPPTEQLFHETILEVCESANWDELHQWYLTAILLHPSFSPPMNPWLRHFFGLFVHRSAAAKKEAEKLGGKGGGGRRPSQEHHTATAPPGRILPPSKNVVLTRETVENILIAQCGETEILQVNAIVSWRLSRYRTAIRSCSELLKLDPQDIHIRFIRCCCALQLGERHTVGEDSKCLMQSASMLVSTVGCALATFGIPLASARPAVEQFQSTEIEQNYVYSLCEWTHSLTLLQLGEFQAAKQIVEHTLPYVPKRTNLSDNLSEIYTTCCIALEDSSSLLKLPRDLLGRFPQLHIALVPRFGGGFSSDSINKIAIASDVGELLNPLNINCYSDARQMIAIHCTTARSLFSFGHLREAWVEVCIAVGCAEELIGSAVLALSDCAPHRVYFLGCTIGMTLLDRLIEEDEVASKTLTAVELRQKREVDDALGDSIIATSRVWARMVRDFHPNQVLGHAAITQVSIASHDLDSLERATIIADRFPNEVMTQNAVSYALYSKHLIPDAVANAQKTLQKFPHVTEVQTMMYAVSGKEGTYTYLYRGVLPFAYGPGNEKTSSWRLWVAFFVTSLNFVILIGMFLFNLDDKIPFPTALNDTIVRTQVPHMETFYVAAFLFVYSMVTTFYQPTLVSVLLADLHVRNSRLNRFLYSSRCIPWVNVANALQISLLGNNFQFTSAWYTALLYAILAMLQFPYSSRTFFLRSMDEPQMELPFWITLVAADFITFLVFAPLLLVASAIEPIMSIAFHFMVPPLPPSYDTGDIPSRLQIHERAKNEGAMDRFALNSGSTFPHIILMKFIFQSTHSGMSSFYTAVRQQEADDLRVFPLIDVLDDITHEPVSKPTKSLAKPMDVTTQRLIANQREKTDAIEQSVQSAAKAGEGNLQGIMDDLNDDLEEIRLSPDGDGRRDSFGAEIMQALNAEFAKLSDQNTQLQQAVGATQAAKGTSASNGTRLGDVGLYRENKQNTQMLTTGPMMRGKDAAKRRFSINPELSGATPQPQEPRSVMAAAASRQLMDTLRPVSPRAILPAVGQGALLKAGMNRKQSLFRKPEVEFTIEDDDDDASTTRSVSRTTSLFGNRRASFGAAIEGDSDLSSSSSSDSDSPQPAKAPAQTKTAVPPAALAAAKQSFVTGSNRVGSPNPLNIDAPFVTSRQSSGAELKHIPGVKVVGSLTEFGGSEGDDSSRTSSSRMLKVGRSESVSPVDMRAPSSFLVEAASPTTTKRVRSAVTFGEVSNVSPPPAAAAAPPSQQQQQYQQARVSTTFEPSHVSPARSTVSPARSSSVSSPAPYALPIDHVASPLRTTSPVRSVSPHSAPVISPRGSNIHYARQGSIQNTASPNTSIHPAVQSAYAAQLRRKQSAMVQQHNSLMGAISAVSAIRKGDLTGTMGGTGVRSPTSNNLNGYTNNGVRSPTGNTNNNNNNSSFYYPNGARSPTGKTGGNAGPTNGYMSCGDEGDSTLGRRGSSYHREGSQHTAATVPQATTLQRRQSSVGKDFLMDVQARPASNPPTSSSAEAKRVTSAPLSRQELAALEAEDEQPAINGTHKIKKVLDDLRTVRSAAQDALSSGRALTDHSVEVVIRQQVTNAKAKFVADLTKIGARITVDNFELKKQITQLFIELVQEGDMNRPGNLDVVTALLNTVSNVDFAQIITTSRLVDLAMDRGQAKWYVRLLMYKPILTQLTPEYTKMLLESCCRNQERRCALFMALLEVALRSSRKV</sequence>
<feature type="region of interest" description="Disordered" evidence="1">
    <location>
        <begin position="1451"/>
        <end position="1502"/>
    </location>
</feature>
<name>A0A0S4JTR0_BODSA</name>
<proteinExistence type="predicted"/>
<feature type="compositionally biased region" description="Low complexity" evidence="1">
    <location>
        <begin position="1458"/>
        <end position="1473"/>
    </location>
</feature>
<keyword evidence="2" id="KW-1133">Transmembrane helix</keyword>
<feature type="transmembrane region" description="Helical" evidence="2">
    <location>
        <begin position="781"/>
        <end position="801"/>
    </location>
</feature>
<feature type="region of interest" description="Disordered" evidence="1">
    <location>
        <begin position="1390"/>
        <end position="1418"/>
    </location>
</feature>
<evidence type="ECO:0000256" key="1">
    <source>
        <dbReference type="SAM" id="MobiDB-lite"/>
    </source>
</evidence>
<feature type="compositionally biased region" description="Polar residues" evidence="1">
    <location>
        <begin position="1609"/>
        <end position="1625"/>
    </location>
</feature>
<feature type="transmembrane region" description="Helical" evidence="2">
    <location>
        <begin position="932"/>
        <end position="957"/>
    </location>
</feature>
<feature type="compositionally biased region" description="Low complexity" evidence="1">
    <location>
        <begin position="35"/>
        <end position="62"/>
    </location>
</feature>
<keyword evidence="4" id="KW-1185">Reference proteome</keyword>
<feature type="transmembrane region" description="Helical" evidence="2">
    <location>
        <begin position="828"/>
        <end position="854"/>
    </location>
</feature>
<dbReference type="OrthoDB" id="278776at2759"/>
<feature type="compositionally biased region" description="Basic and acidic residues" evidence="1">
    <location>
        <begin position="87"/>
        <end position="98"/>
    </location>
</feature>
<dbReference type="Proteomes" id="UP000051952">
    <property type="component" value="Unassembled WGS sequence"/>
</dbReference>